<dbReference type="HOGENOM" id="CLU_062858_0_0_1"/>
<dbReference type="OrthoDB" id="4174375at2759"/>
<dbReference type="Proteomes" id="UP000009172">
    <property type="component" value="Unassembled WGS sequence"/>
</dbReference>
<name>F2RRU8_TRIT1</name>
<feature type="compositionally biased region" description="Basic and acidic residues" evidence="1">
    <location>
        <begin position="200"/>
        <end position="216"/>
    </location>
</feature>
<dbReference type="Pfam" id="PF13917">
    <property type="entry name" value="zf-CCHC_3"/>
    <property type="match status" value="1"/>
</dbReference>
<dbReference type="AlphaFoldDB" id="F2RRU8"/>
<evidence type="ECO:0000313" key="3">
    <source>
        <dbReference type="Proteomes" id="UP000009172"/>
    </source>
</evidence>
<evidence type="ECO:0000256" key="1">
    <source>
        <dbReference type="SAM" id="MobiDB-lite"/>
    </source>
</evidence>
<feature type="compositionally biased region" description="Basic and acidic residues" evidence="1">
    <location>
        <begin position="100"/>
        <end position="112"/>
    </location>
</feature>
<feature type="compositionally biased region" description="Low complexity" evidence="1">
    <location>
        <begin position="145"/>
        <end position="160"/>
    </location>
</feature>
<reference evidence="3" key="1">
    <citation type="journal article" date="2012" name="MBio">
        <title>Comparative genome analysis of Trichophyton rubrum and related dermatophytes reveals candidate genes involved in infection.</title>
        <authorList>
            <person name="Martinez D.A."/>
            <person name="Oliver B.G."/>
            <person name="Graeser Y."/>
            <person name="Goldberg J.M."/>
            <person name="Li W."/>
            <person name="Martinez-Rossi N.M."/>
            <person name="Monod M."/>
            <person name="Shelest E."/>
            <person name="Barton R.C."/>
            <person name="Birch E."/>
            <person name="Brakhage A.A."/>
            <person name="Chen Z."/>
            <person name="Gurr S.J."/>
            <person name="Heiman D."/>
            <person name="Heitman J."/>
            <person name="Kosti I."/>
            <person name="Rossi A."/>
            <person name="Saif S."/>
            <person name="Samalova M."/>
            <person name="Saunders C.W."/>
            <person name="Shea T."/>
            <person name="Summerbell R.C."/>
            <person name="Xu J."/>
            <person name="Young S."/>
            <person name="Zeng Q."/>
            <person name="Birren B.W."/>
            <person name="Cuomo C.A."/>
            <person name="White T.C."/>
        </authorList>
    </citation>
    <scope>NUCLEOTIDE SEQUENCE [LARGE SCALE GENOMIC DNA]</scope>
    <source>
        <strain evidence="3">CBS 112818</strain>
    </source>
</reference>
<feature type="compositionally biased region" description="Basic and acidic residues" evidence="1">
    <location>
        <begin position="224"/>
        <end position="275"/>
    </location>
</feature>
<feature type="compositionally biased region" description="Low complexity" evidence="1">
    <location>
        <begin position="172"/>
        <end position="182"/>
    </location>
</feature>
<feature type="region of interest" description="Disordered" evidence="1">
    <location>
        <begin position="1"/>
        <end position="314"/>
    </location>
</feature>
<evidence type="ECO:0000313" key="2">
    <source>
        <dbReference type="EMBL" id="EGD94007.1"/>
    </source>
</evidence>
<dbReference type="EMBL" id="GG698481">
    <property type="protein sequence ID" value="EGD94007.1"/>
    <property type="molecule type" value="Genomic_DNA"/>
</dbReference>
<feature type="compositionally biased region" description="Basic and acidic residues" evidence="1">
    <location>
        <begin position="17"/>
        <end position="39"/>
    </location>
</feature>
<gene>
    <name evidence="2" type="ORF">TESG_01536</name>
</gene>
<organism evidence="2 3">
    <name type="scientific">Trichophyton tonsurans (strain CBS 112818)</name>
    <name type="common">Scalp ringworm fungus</name>
    <dbReference type="NCBI Taxonomy" id="647933"/>
    <lineage>
        <taxon>Eukaryota</taxon>
        <taxon>Fungi</taxon>
        <taxon>Dikarya</taxon>
        <taxon>Ascomycota</taxon>
        <taxon>Pezizomycotina</taxon>
        <taxon>Eurotiomycetes</taxon>
        <taxon>Eurotiomycetidae</taxon>
        <taxon>Onygenales</taxon>
        <taxon>Arthrodermataceae</taxon>
        <taxon>Trichophyton</taxon>
    </lineage>
</organism>
<accession>F2RRU8</accession>
<sequence length="314" mass="36125">MASARHQKIEAATARLMETKQTREEEEAAQHSGREEMKRYRNIPGRAAPSKATPTTVCQNYECTTQLQERPYGARPSRTQQLSNPRLRPQLSTEVPNDLLRTKGVADEQLRRAKEKRARLNPSRSPDRESDYGDAAPGSRKRARSVSSFSSVSTISTNRSPSPPPPRRARQDPQPSRPSVRSPSRRQRSATDGLGEESDTSDRRSRGSRRRHDDHNTRRHRRTRYSDSPEPYRRHDRSRSRDDVSRSSRRAYREWERSIDDDNRHGTPGSRDRAQSRPHVQRQPVRNNSPPRQRSLSPYSKRLALTQAMNAPGR</sequence>
<protein>
    <submittedName>
        <fullName evidence="2">Uncharacterized protein</fullName>
    </submittedName>
</protein>
<feature type="compositionally biased region" description="Polar residues" evidence="1">
    <location>
        <begin position="52"/>
        <end position="68"/>
    </location>
</feature>
<feature type="compositionally biased region" description="Polar residues" evidence="1">
    <location>
        <begin position="284"/>
        <end position="298"/>
    </location>
</feature>
<keyword evidence="3" id="KW-1185">Reference proteome</keyword>
<feature type="compositionally biased region" description="Polar residues" evidence="1">
    <location>
        <begin position="77"/>
        <end position="95"/>
    </location>
</feature>
<proteinExistence type="predicted"/>